<name>A0A1I7IYY4_9BURK</name>
<evidence type="ECO:0000313" key="7">
    <source>
        <dbReference type="EMBL" id="SFU78175.1"/>
    </source>
</evidence>
<dbReference type="InterPro" id="IPR015855">
    <property type="entry name" value="ABC_transpr_MalK-like"/>
</dbReference>
<dbReference type="InterPro" id="IPR047641">
    <property type="entry name" value="ABC_transpr_MalK/UgpC-like"/>
</dbReference>
<dbReference type="Pfam" id="PF08402">
    <property type="entry name" value="TOBE_2"/>
    <property type="match status" value="1"/>
</dbReference>
<reference evidence="8" key="1">
    <citation type="submission" date="2016-10" db="EMBL/GenBank/DDBJ databases">
        <authorList>
            <person name="Varghese N."/>
            <person name="Submissions S."/>
        </authorList>
    </citation>
    <scope>NUCLEOTIDE SEQUENCE [LARGE SCALE GENOMIC DNA]</scope>
    <source>
        <strain evidence="8">CGMCC 1.11014</strain>
    </source>
</reference>
<evidence type="ECO:0000256" key="3">
    <source>
        <dbReference type="ARBA" id="ARBA00022741"/>
    </source>
</evidence>
<gene>
    <name evidence="7" type="ORF">SAMN05216552_1009176</name>
</gene>
<evidence type="ECO:0000256" key="4">
    <source>
        <dbReference type="ARBA" id="ARBA00022840"/>
    </source>
</evidence>
<dbReference type="InterPro" id="IPR017871">
    <property type="entry name" value="ABC_transporter-like_CS"/>
</dbReference>
<evidence type="ECO:0000259" key="6">
    <source>
        <dbReference type="PROSITE" id="PS50893"/>
    </source>
</evidence>
<keyword evidence="8" id="KW-1185">Reference proteome</keyword>
<evidence type="ECO:0000313" key="8">
    <source>
        <dbReference type="Proteomes" id="UP000199391"/>
    </source>
</evidence>
<organism evidence="7 8">
    <name type="scientific">Pseudoduganella namucuonensis</name>
    <dbReference type="NCBI Taxonomy" id="1035707"/>
    <lineage>
        <taxon>Bacteria</taxon>
        <taxon>Pseudomonadati</taxon>
        <taxon>Pseudomonadota</taxon>
        <taxon>Betaproteobacteria</taxon>
        <taxon>Burkholderiales</taxon>
        <taxon>Oxalobacteraceae</taxon>
        <taxon>Telluria group</taxon>
        <taxon>Pseudoduganella</taxon>
    </lineage>
</organism>
<dbReference type="PANTHER" id="PTHR43875:SF3">
    <property type="entry name" value="MALTOSE_MALTODEXTRIN IMPORT ATP-BINDING PROTEIN MALK"/>
    <property type="match status" value="1"/>
</dbReference>
<feature type="domain" description="ABC transporter" evidence="6">
    <location>
        <begin position="4"/>
        <end position="243"/>
    </location>
</feature>
<protein>
    <submittedName>
        <fullName evidence="7">Carbohydrate ABC transporter ATP-binding protein, CUT1 family</fullName>
    </submittedName>
</protein>
<dbReference type="PROSITE" id="PS00211">
    <property type="entry name" value="ABC_TRANSPORTER_1"/>
    <property type="match status" value="1"/>
</dbReference>
<dbReference type="EMBL" id="FPBO01000009">
    <property type="protein sequence ID" value="SFU78175.1"/>
    <property type="molecule type" value="Genomic_DNA"/>
</dbReference>
<dbReference type="InterPro" id="IPR013611">
    <property type="entry name" value="Transp-assoc_OB_typ2"/>
</dbReference>
<evidence type="ECO:0000256" key="2">
    <source>
        <dbReference type="ARBA" id="ARBA00022475"/>
    </source>
</evidence>
<dbReference type="InterPro" id="IPR008995">
    <property type="entry name" value="Mo/tungstate-bd_C_term_dom"/>
</dbReference>
<dbReference type="PROSITE" id="PS50893">
    <property type="entry name" value="ABC_TRANSPORTER_2"/>
    <property type="match status" value="1"/>
</dbReference>
<accession>A0A1I7IYY4</accession>
<dbReference type="OrthoDB" id="5298774at2"/>
<dbReference type="Gene3D" id="3.40.50.300">
    <property type="entry name" value="P-loop containing nucleotide triphosphate hydrolases"/>
    <property type="match status" value="1"/>
</dbReference>
<proteinExistence type="predicted"/>
<dbReference type="FunFam" id="3.40.50.300:FF:000042">
    <property type="entry name" value="Maltose/maltodextrin ABC transporter, ATP-binding protein"/>
    <property type="match status" value="1"/>
</dbReference>
<dbReference type="InterPro" id="IPR012340">
    <property type="entry name" value="NA-bd_OB-fold"/>
</dbReference>
<dbReference type="GO" id="GO:1990060">
    <property type="term" value="C:maltose transport complex"/>
    <property type="evidence" value="ECO:0007669"/>
    <property type="project" value="TreeGrafter"/>
</dbReference>
<dbReference type="GO" id="GO:0015423">
    <property type="term" value="F:ABC-type maltose transporter activity"/>
    <property type="evidence" value="ECO:0007669"/>
    <property type="project" value="TreeGrafter"/>
</dbReference>
<feature type="region of interest" description="Disordered" evidence="5">
    <location>
        <begin position="298"/>
        <end position="326"/>
    </location>
</feature>
<dbReference type="Gene3D" id="2.40.50.140">
    <property type="entry name" value="Nucleic acid-binding proteins"/>
    <property type="match status" value="1"/>
</dbReference>
<dbReference type="GO" id="GO:0005524">
    <property type="term" value="F:ATP binding"/>
    <property type="evidence" value="ECO:0007669"/>
    <property type="project" value="UniProtKB-KW"/>
</dbReference>
<dbReference type="SMART" id="SM00382">
    <property type="entry name" value="AAA"/>
    <property type="match status" value="1"/>
</dbReference>
<dbReference type="CDD" id="cd03301">
    <property type="entry name" value="ABC_MalK_N"/>
    <property type="match status" value="1"/>
</dbReference>
<dbReference type="Gene3D" id="2.40.50.100">
    <property type="match status" value="1"/>
</dbReference>
<keyword evidence="4 7" id="KW-0067">ATP-binding</keyword>
<evidence type="ECO:0000256" key="1">
    <source>
        <dbReference type="ARBA" id="ARBA00022448"/>
    </source>
</evidence>
<evidence type="ECO:0000256" key="5">
    <source>
        <dbReference type="SAM" id="MobiDB-lite"/>
    </source>
</evidence>
<keyword evidence="2" id="KW-0472">Membrane</keyword>
<dbReference type="GO" id="GO:0016887">
    <property type="term" value="F:ATP hydrolysis activity"/>
    <property type="evidence" value="ECO:0007669"/>
    <property type="project" value="InterPro"/>
</dbReference>
<keyword evidence="3" id="KW-0547">Nucleotide-binding</keyword>
<keyword evidence="1" id="KW-0813">Transport</keyword>
<dbReference type="SUPFAM" id="SSF52540">
    <property type="entry name" value="P-loop containing nucleoside triphosphate hydrolases"/>
    <property type="match status" value="1"/>
</dbReference>
<dbReference type="Proteomes" id="UP000199391">
    <property type="component" value="Unassembled WGS sequence"/>
</dbReference>
<dbReference type="SUPFAM" id="SSF50331">
    <property type="entry name" value="MOP-like"/>
    <property type="match status" value="1"/>
</dbReference>
<dbReference type="PANTHER" id="PTHR43875">
    <property type="entry name" value="MALTODEXTRIN IMPORT ATP-BINDING PROTEIN MSMX"/>
    <property type="match status" value="1"/>
</dbReference>
<keyword evidence="2" id="KW-1003">Cell membrane</keyword>
<dbReference type="STRING" id="1035707.SAMN05216552_1009176"/>
<dbReference type="InterPro" id="IPR027417">
    <property type="entry name" value="P-loop_NTPase"/>
</dbReference>
<dbReference type="AlphaFoldDB" id="A0A1I7IYY4"/>
<dbReference type="InterPro" id="IPR003593">
    <property type="entry name" value="AAA+_ATPase"/>
</dbReference>
<dbReference type="Pfam" id="PF00005">
    <property type="entry name" value="ABC_tran"/>
    <property type="match status" value="1"/>
</dbReference>
<dbReference type="RefSeq" id="WP_093555824.1">
    <property type="nucleotide sequence ID" value="NZ_FPBO01000009.1"/>
</dbReference>
<dbReference type="InterPro" id="IPR003439">
    <property type="entry name" value="ABC_transporter-like_ATP-bd"/>
</dbReference>
<dbReference type="GO" id="GO:0055052">
    <property type="term" value="C:ATP-binding cassette (ABC) transporter complex, substrate-binding subunit-containing"/>
    <property type="evidence" value="ECO:0007669"/>
    <property type="project" value="TreeGrafter"/>
</dbReference>
<sequence length="401" mass="43009">MSELVFKNVCKRYGKGPDVIRDINLTIRQGEFCVFIGPSGCGKSTLLRMVAGLEEISSGELSIAGRLVNDVAPAQRGVAMVFQSYALYPHMTVYQNMAFGLKVMKGLPETIDRKVREAARALQLDGLLERLPKELSGGQRQRVAIGRAIVRQPGVFLFDEPLSNLDAELRVQTRLEIARLHADLGNSTMIYVTHDQVEAMTLADKIVLLNTGEAVRRDGSVAQAGAPLELYHHPVNRFVAGFIGSPKMNFIGAALLKAEAETATLGVAGVPFAARVDARGVDARAGAGRLEIGIRPEHARLLGRPAPRTGQDPGQDSGSADDAPPNTLAGTVAFVEQLGEATLVYVKLADGALFTVREPGGSASRVGERVAIACDPDQLHLFAPDGRACRRTVDPINSTRD</sequence>